<dbReference type="Pfam" id="PF12802">
    <property type="entry name" value="MarR_2"/>
    <property type="match status" value="1"/>
</dbReference>
<proteinExistence type="predicted"/>
<dbReference type="InterPro" id="IPR036390">
    <property type="entry name" value="WH_DNA-bd_sf"/>
</dbReference>
<dbReference type="EMBL" id="DWWA01000020">
    <property type="protein sequence ID" value="HJC71852.1"/>
    <property type="molecule type" value="Genomic_DNA"/>
</dbReference>
<dbReference type="SMART" id="SM00347">
    <property type="entry name" value="HTH_MARR"/>
    <property type="match status" value="1"/>
</dbReference>
<dbReference type="InterPro" id="IPR000835">
    <property type="entry name" value="HTH_MarR-typ"/>
</dbReference>
<protein>
    <submittedName>
        <fullName evidence="2">MarR family transcriptional regulator</fullName>
    </submittedName>
</protein>
<dbReference type="AlphaFoldDB" id="A0A9D2Q5H8"/>
<dbReference type="SUPFAM" id="SSF46785">
    <property type="entry name" value="Winged helix' DNA-binding domain"/>
    <property type="match status" value="1"/>
</dbReference>
<comment type="caution">
    <text evidence="2">The sequence shown here is derived from an EMBL/GenBank/DDBJ whole genome shotgun (WGS) entry which is preliminary data.</text>
</comment>
<evidence type="ECO:0000313" key="2">
    <source>
        <dbReference type="EMBL" id="HJC71852.1"/>
    </source>
</evidence>
<sequence length="162" mass="18025">MSCINQESDTFRLFTAVNRVRRAWRSIAPSKEISKAQFATLMTIAHGGKPPHEGKAFNQPMPLSVLANLQEQSLPGISQRITTLEKLGYVERVANPHDRRVSAVQLTPVGTQLLEEACACVKQKLDAALETMGREKLDTLLFLLEDLTCALENMTSDETQEK</sequence>
<accession>A0A9D2Q5H8</accession>
<dbReference type="PROSITE" id="PS50995">
    <property type="entry name" value="HTH_MARR_2"/>
    <property type="match status" value="1"/>
</dbReference>
<dbReference type="Proteomes" id="UP000823918">
    <property type="component" value="Unassembled WGS sequence"/>
</dbReference>
<evidence type="ECO:0000313" key="3">
    <source>
        <dbReference type="Proteomes" id="UP000823918"/>
    </source>
</evidence>
<dbReference type="PANTHER" id="PTHR33164:SF43">
    <property type="entry name" value="HTH-TYPE TRANSCRIPTIONAL REPRESSOR YETL"/>
    <property type="match status" value="1"/>
</dbReference>
<dbReference type="PANTHER" id="PTHR33164">
    <property type="entry name" value="TRANSCRIPTIONAL REGULATOR, MARR FAMILY"/>
    <property type="match status" value="1"/>
</dbReference>
<name>A0A9D2Q5H8_9FIRM</name>
<dbReference type="GO" id="GO:0006950">
    <property type="term" value="P:response to stress"/>
    <property type="evidence" value="ECO:0007669"/>
    <property type="project" value="TreeGrafter"/>
</dbReference>
<reference evidence="2" key="1">
    <citation type="journal article" date="2021" name="PeerJ">
        <title>Extensive microbial diversity within the chicken gut microbiome revealed by metagenomics and culture.</title>
        <authorList>
            <person name="Gilroy R."/>
            <person name="Ravi A."/>
            <person name="Getino M."/>
            <person name="Pursley I."/>
            <person name="Horton D.L."/>
            <person name="Alikhan N.F."/>
            <person name="Baker D."/>
            <person name="Gharbi K."/>
            <person name="Hall N."/>
            <person name="Watson M."/>
            <person name="Adriaenssens E.M."/>
            <person name="Foster-Nyarko E."/>
            <person name="Jarju S."/>
            <person name="Secka A."/>
            <person name="Antonio M."/>
            <person name="Oren A."/>
            <person name="Chaudhuri R.R."/>
            <person name="La Ragione R."/>
            <person name="Hildebrand F."/>
            <person name="Pallen M.J."/>
        </authorList>
    </citation>
    <scope>NUCLEOTIDE SEQUENCE</scope>
    <source>
        <strain evidence="2">5933</strain>
    </source>
</reference>
<dbReference type="PRINTS" id="PR00598">
    <property type="entry name" value="HTHMARR"/>
</dbReference>
<evidence type="ECO:0000259" key="1">
    <source>
        <dbReference type="PROSITE" id="PS50995"/>
    </source>
</evidence>
<gene>
    <name evidence="2" type="ORF">H9698_03535</name>
</gene>
<reference evidence="2" key="2">
    <citation type="submission" date="2021-04" db="EMBL/GenBank/DDBJ databases">
        <authorList>
            <person name="Gilroy R."/>
        </authorList>
    </citation>
    <scope>NUCLEOTIDE SEQUENCE</scope>
    <source>
        <strain evidence="2">5933</strain>
    </source>
</reference>
<dbReference type="Gene3D" id="1.10.10.10">
    <property type="entry name" value="Winged helix-like DNA-binding domain superfamily/Winged helix DNA-binding domain"/>
    <property type="match status" value="1"/>
</dbReference>
<feature type="domain" description="HTH marR-type" evidence="1">
    <location>
        <begin position="7"/>
        <end position="149"/>
    </location>
</feature>
<dbReference type="GO" id="GO:0003700">
    <property type="term" value="F:DNA-binding transcription factor activity"/>
    <property type="evidence" value="ECO:0007669"/>
    <property type="project" value="InterPro"/>
</dbReference>
<organism evidence="2 3">
    <name type="scientific">Candidatus Ruthenibacterium merdavium</name>
    <dbReference type="NCBI Taxonomy" id="2838752"/>
    <lineage>
        <taxon>Bacteria</taxon>
        <taxon>Bacillati</taxon>
        <taxon>Bacillota</taxon>
        <taxon>Clostridia</taxon>
        <taxon>Eubacteriales</taxon>
        <taxon>Oscillospiraceae</taxon>
        <taxon>Ruthenibacterium</taxon>
    </lineage>
</organism>
<dbReference type="InterPro" id="IPR036388">
    <property type="entry name" value="WH-like_DNA-bd_sf"/>
</dbReference>
<dbReference type="InterPro" id="IPR039422">
    <property type="entry name" value="MarR/SlyA-like"/>
</dbReference>